<comment type="subcellular location">
    <subcellularLocation>
        <location evidence="1 7">Cell membrane</location>
        <topology evidence="1 7">Multi-pass membrane protein</topology>
    </subcellularLocation>
</comment>
<dbReference type="PANTHER" id="PTHR43163:SF8">
    <property type="entry name" value="D,D-DIPEPTIDE TRANSPORT SYSTEM PERMEASE PROTEIN DDPB-RELATED"/>
    <property type="match status" value="1"/>
</dbReference>
<evidence type="ECO:0000256" key="1">
    <source>
        <dbReference type="ARBA" id="ARBA00004651"/>
    </source>
</evidence>
<name>A0A918XPK9_9PROT</name>
<dbReference type="InterPro" id="IPR000515">
    <property type="entry name" value="MetI-like"/>
</dbReference>
<organism evidence="9 10">
    <name type="scientific">Thalassobaculum fulvum</name>
    <dbReference type="NCBI Taxonomy" id="1633335"/>
    <lineage>
        <taxon>Bacteria</taxon>
        <taxon>Pseudomonadati</taxon>
        <taxon>Pseudomonadota</taxon>
        <taxon>Alphaproteobacteria</taxon>
        <taxon>Rhodospirillales</taxon>
        <taxon>Thalassobaculaceae</taxon>
        <taxon>Thalassobaculum</taxon>
    </lineage>
</organism>
<dbReference type="GO" id="GO:0071916">
    <property type="term" value="F:dipeptide transmembrane transporter activity"/>
    <property type="evidence" value="ECO:0007669"/>
    <property type="project" value="TreeGrafter"/>
</dbReference>
<keyword evidence="2 7" id="KW-0813">Transport</keyword>
<keyword evidence="4 7" id="KW-0812">Transmembrane</keyword>
<dbReference type="RefSeq" id="WP_189988063.1">
    <property type="nucleotide sequence ID" value="NZ_BMZS01000002.1"/>
</dbReference>
<dbReference type="AlphaFoldDB" id="A0A918XPK9"/>
<feature type="transmembrane region" description="Helical" evidence="7">
    <location>
        <begin position="101"/>
        <end position="123"/>
    </location>
</feature>
<reference evidence="9" key="1">
    <citation type="journal article" date="2014" name="Int. J. Syst. Evol. Microbiol.">
        <title>Complete genome sequence of Corynebacterium casei LMG S-19264T (=DSM 44701T), isolated from a smear-ripened cheese.</title>
        <authorList>
            <consortium name="US DOE Joint Genome Institute (JGI-PGF)"/>
            <person name="Walter F."/>
            <person name="Albersmeier A."/>
            <person name="Kalinowski J."/>
            <person name="Ruckert C."/>
        </authorList>
    </citation>
    <scope>NUCLEOTIDE SEQUENCE</scope>
    <source>
        <strain evidence="9">KCTC 42651</strain>
    </source>
</reference>
<dbReference type="InterPro" id="IPR045621">
    <property type="entry name" value="BPD_transp_1_N"/>
</dbReference>
<evidence type="ECO:0000256" key="5">
    <source>
        <dbReference type="ARBA" id="ARBA00022989"/>
    </source>
</evidence>
<dbReference type="Gene3D" id="1.10.3720.10">
    <property type="entry name" value="MetI-like"/>
    <property type="match status" value="1"/>
</dbReference>
<evidence type="ECO:0000256" key="6">
    <source>
        <dbReference type="ARBA" id="ARBA00023136"/>
    </source>
</evidence>
<gene>
    <name evidence="9" type="ORF">GCM10017083_12560</name>
</gene>
<sequence>MLRFTLRRAVLMVFMLLGLLAITFTISHIAPADPAALAAGPDADRAMIERYRVEYGLDRPMYEQFAIYLQRLLTGNWGKSIHTTRQVWDDLVTYFPNTFELVMFSILIAVALGVPLGVVAAVYQNRPIDHTIRILTVSGVALPMFWLGLMAQLYFALHLGWFPLGGRIEMMTDPPQAITHLLLVDSLLRGQFSTFVEGLHHIVLPAVALCFPALASIIRVNRAEMLETLNQDYIVNARAHGLSTFRIVAVYALKNAMLPTMAMIGLRFGWMLGGTVLVETVFDWPGIGLYAVQAAISSDFEPIMGATIVLGFFFMMTNFVIDLIYGILDPRVREQV</sequence>
<keyword evidence="3" id="KW-1003">Cell membrane</keyword>
<evidence type="ECO:0000313" key="9">
    <source>
        <dbReference type="EMBL" id="GHD44756.1"/>
    </source>
</evidence>
<dbReference type="SUPFAM" id="SSF161098">
    <property type="entry name" value="MetI-like"/>
    <property type="match status" value="1"/>
</dbReference>
<reference evidence="9" key="2">
    <citation type="submission" date="2020-09" db="EMBL/GenBank/DDBJ databases">
        <authorList>
            <person name="Sun Q."/>
            <person name="Kim S."/>
        </authorList>
    </citation>
    <scope>NUCLEOTIDE SEQUENCE</scope>
    <source>
        <strain evidence="9">KCTC 42651</strain>
    </source>
</reference>
<feature type="domain" description="ABC transmembrane type-1" evidence="8">
    <location>
        <begin position="95"/>
        <end position="325"/>
    </location>
</feature>
<keyword evidence="5 7" id="KW-1133">Transmembrane helix</keyword>
<dbReference type="GO" id="GO:0005886">
    <property type="term" value="C:plasma membrane"/>
    <property type="evidence" value="ECO:0007669"/>
    <property type="project" value="UniProtKB-SubCell"/>
</dbReference>
<dbReference type="Pfam" id="PF00528">
    <property type="entry name" value="BPD_transp_1"/>
    <property type="match status" value="1"/>
</dbReference>
<dbReference type="PANTHER" id="PTHR43163">
    <property type="entry name" value="DIPEPTIDE TRANSPORT SYSTEM PERMEASE PROTEIN DPPB-RELATED"/>
    <property type="match status" value="1"/>
</dbReference>
<dbReference type="InterPro" id="IPR035906">
    <property type="entry name" value="MetI-like_sf"/>
</dbReference>
<evidence type="ECO:0000256" key="4">
    <source>
        <dbReference type="ARBA" id="ARBA00022692"/>
    </source>
</evidence>
<evidence type="ECO:0000313" key="10">
    <source>
        <dbReference type="Proteomes" id="UP000630353"/>
    </source>
</evidence>
<dbReference type="PROSITE" id="PS50928">
    <property type="entry name" value="ABC_TM1"/>
    <property type="match status" value="1"/>
</dbReference>
<comment type="similarity">
    <text evidence="7">Belongs to the binding-protein-dependent transport system permease family.</text>
</comment>
<evidence type="ECO:0000256" key="3">
    <source>
        <dbReference type="ARBA" id="ARBA00022475"/>
    </source>
</evidence>
<dbReference type="Proteomes" id="UP000630353">
    <property type="component" value="Unassembled WGS sequence"/>
</dbReference>
<protein>
    <submittedName>
        <fullName evidence="9">Peptide ABC transporter permease</fullName>
    </submittedName>
</protein>
<feature type="transmembrane region" description="Helical" evidence="7">
    <location>
        <begin position="135"/>
        <end position="157"/>
    </location>
</feature>
<proteinExistence type="inferred from homology"/>
<evidence type="ECO:0000256" key="2">
    <source>
        <dbReference type="ARBA" id="ARBA00022448"/>
    </source>
</evidence>
<keyword evidence="6 7" id="KW-0472">Membrane</keyword>
<dbReference type="Pfam" id="PF19300">
    <property type="entry name" value="BPD_transp_1_N"/>
    <property type="match status" value="1"/>
</dbReference>
<dbReference type="EMBL" id="BMZS01000002">
    <property type="protein sequence ID" value="GHD44756.1"/>
    <property type="molecule type" value="Genomic_DNA"/>
</dbReference>
<comment type="caution">
    <text evidence="9">The sequence shown here is derived from an EMBL/GenBank/DDBJ whole genome shotgun (WGS) entry which is preliminary data.</text>
</comment>
<feature type="transmembrane region" description="Helical" evidence="7">
    <location>
        <begin position="302"/>
        <end position="328"/>
    </location>
</feature>
<accession>A0A918XPK9</accession>
<evidence type="ECO:0000256" key="7">
    <source>
        <dbReference type="RuleBase" id="RU363032"/>
    </source>
</evidence>
<dbReference type="CDD" id="cd06261">
    <property type="entry name" value="TM_PBP2"/>
    <property type="match status" value="1"/>
</dbReference>
<feature type="transmembrane region" description="Helical" evidence="7">
    <location>
        <begin position="198"/>
        <end position="218"/>
    </location>
</feature>
<evidence type="ECO:0000259" key="8">
    <source>
        <dbReference type="PROSITE" id="PS50928"/>
    </source>
</evidence>
<keyword evidence="10" id="KW-1185">Reference proteome</keyword>